<dbReference type="Proteomes" id="UP000002384">
    <property type="component" value="Chromosome"/>
</dbReference>
<keyword evidence="2" id="KW-1185">Reference proteome</keyword>
<evidence type="ECO:0000313" key="2">
    <source>
        <dbReference type="Proteomes" id="UP000002384"/>
    </source>
</evidence>
<gene>
    <name evidence="1" type="ordered locus">PCC7424_4653</name>
</gene>
<evidence type="ECO:0000313" key="1">
    <source>
        <dbReference type="EMBL" id="ACK73015.1"/>
    </source>
</evidence>
<reference evidence="2" key="1">
    <citation type="journal article" date="2011" name="MBio">
        <title>Novel metabolic attributes of the genus Cyanothece, comprising a group of unicellular nitrogen-fixing Cyanobacteria.</title>
        <authorList>
            <person name="Bandyopadhyay A."/>
            <person name="Elvitigala T."/>
            <person name="Welsh E."/>
            <person name="Stockel J."/>
            <person name="Liberton M."/>
            <person name="Min H."/>
            <person name="Sherman L.A."/>
            <person name="Pakrasi H.B."/>
        </authorList>
    </citation>
    <scope>NUCLEOTIDE SEQUENCE [LARGE SCALE GENOMIC DNA]</scope>
    <source>
        <strain evidence="2">PCC 7424</strain>
    </source>
</reference>
<name>B7KBN7_GLOC7</name>
<dbReference type="RefSeq" id="WP_015956598.1">
    <property type="nucleotide sequence ID" value="NC_011729.1"/>
</dbReference>
<dbReference type="HOGENOM" id="CLU_216276_0_0_3"/>
<dbReference type="EMBL" id="CP001291">
    <property type="protein sequence ID" value="ACK73015.1"/>
    <property type="molecule type" value="Genomic_DNA"/>
</dbReference>
<dbReference type="KEGG" id="cyc:PCC7424_4653"/>
<protein>
    <recommendedName>
        <fullName evidence="3">Glutamine synthetase inactivating factor IF7</fullName>
    </recommendedName>
</protein>
<proteinExistence type="predicted"/>
<evidence type="ECO:0008006" key="3">
    <source>
        <dbReference type="Google" id="ProtNLM"/>
    </source>
</evidence>
<sequence length="48" mass="5710">MKTQEQARALMTRHQQMLKNRQRSILERSSHEIGLEMINPLDVKCNMN</sequence>
<organism evidence="1 2">
    <name type="scientific">Gloeothece citriformis (strain PCC 7424)</name>
    <name type="common">Cyanothece sp. (strain PCC 7424)</name>
    <dbReference type="NCBI Taxonomy" id="65393"/>
    <lineage>
        <taxon>Bacteria</taxon>
        <taxon>Bacillati</taxon>
        <taxon>Cyanobacteriota</taxon>
        <taxon>Cyanophyceae</taxon>
        <taxon>Oscillatoriophycideae</taxon>
        <taxon>Chroococcales</taxon>
        <taxon>Aphanothecaceae</taxon>
        <taxon>Gloeothece</taxon>
        <taxon>Gloeothece citriformis</taxon>
    </lineage>
</organism>
<dbReference type="AlphaFoldDB" id="B7KBN7"/>
<accession>B7KBN7</accession>